<dbReference type="AlphaFoldDB" id="A0A9P8VS70"/>
<dbReference type="Pfam" id="PF00171">
    <property type="entry name" value="Aldedh"/>
    <property type="match status" value="1"/>
</dbReference>
<dbReference type="InterPro" id="IPR015590">
    <property type="entry name" value="Aldehyde_DH_dom"/>
</dbReference>
<dbReference type="InterPro" id="IPR016161">
    <property type="entry name" value="Ald_DH/histidinol_DH"/>
</dbReference>
<proteinExistence type="inferred from homology"/>
<dbReference type="PANTHER" id="PTHR11699">
    <property type="entry name" value="ALDEHYDE DEHYDROGENASE-RELATED"/>
    <property type="match status" value="1"/>
</dbReference>
<keyword evidence="8" id="KW-1185">Reference proteome</keyword>
<evidence type="ECO:0000259" key="6">
    <source>
        <dbReference type="Pfam" id="PF00171"/>
    </source>
</evidence>
<accession>A0A9P8VS70</accession>
<dbReference type="EC" id="1.2.1.3" evidence="2"/>
<dbReference type="InterPro" id="IPR016162">
    <property type="entry name" value="Ald_DH_N"/>
</dbReference>
<dbReference type="Proteomes" id="UP000777438">
    <property type="component" value="Unassembled WGS sequence"/>
</dbReference>
<dbReference type="Gene3D" id="3.40.605.10">
    <property type="entry name" value="Aldehyde Dehydrogenase, Chain A, domain 1"/>
    <property type="match status" value="1"/>
</dbReference>
<dbReference type="PROSITE" id="PS00687">
    <property type="entry name" value="ALDEHYDE_DEHYDR_GLU"/>
    <property type="match status" value="1"/>
</dbReference>
<comment type="caution">
    <text evidence="7">The sequence shown here is derived from an EMBL/GenBank/DDBJ whole genome shotgun (WGS) entry which is preliminary data.</text>
</comment>
<evidence type="ECO:0000256" key="2">
    <source>
        <dbReference type="ARBA" id="ARBA00024226"/>
    </source>
</evidence>
<dbReference type="FunFam" id="3.40.605.10:FF:000050">
    <property type="entry name" value="Aldehyde dehydrogenase, mitochondrial"/>
    <property type="match status" value="1"/>
</dbReference>
<feature type="domain" description="Aldehyde dehydrogenase" evidence="6">
    <location>
        <begin position="27"/>
        <end position="288"/>
    </location>
</feature>
<dbReference type="GO" id="GO:0004029">
    <property type="term" value="F:aldehyde dehydrogenase (NAD+) activity"/>
    <property type="evidence" value="ECO:0007669"/>
    <property type="project" value="UniProtKB-EC"/>
</dbReference>
<reference evidence="7 8" key="1">
    <citation type="journal article" date="2021" name="Nat. Commun.">
        <title>Genetic determinants of endophytism in the Arabidopsis root mycobiome.</title>
        <authorList>
            <person name="Mesny F."/>
            <person name="Miyauchi S."/>
            <person name="Thiergart T."/>
            <person name="Pickel B."/>
            <person name="Atanasova L."/>
            <person name="Karlsson M."/>
            <person name="Huettel B."/>
            <person name="Barry K.W."/>
            <person name="Haridas S."/>
            <person name="Chen C."/>
            <person name="Bauer D."/>
            <person name="Andreopoulos W."/>
            <person name="Pangilinan J."/>
            <person name="LaButti K."/>
            <person name="Riley R."/>
            <person name="Lipzen A."/>
            <person name="Clum A."/>
            <person name="Drula E."/>
            <person name="Henrissat B."/>
            <person name="Kohler A."/>
            <person name="Grigoriev I.V."/>
            <person name="Martin F.M."/>
            <person name="Hacquard S."/>
        </authorList>
    </citation>
    <scope>NUCLEOTIDE SEQUENCE [LARGE SCALE GENOMIC DNA]</scope>
    <source>
        <strain evidence="7 8">MPI-CAGE-CH-0241</strain>
    </source>
</reference>
<protein>
    <recommendedName>
        <fullName evidence="2">aldehyde dehydrogenase (NAD(+))</fullName>
        <ecNumber evidence="2">1.2.1.3</ecNumber>
    </recommendedName>
</protein>
<evidence type="ECO:0000256" key="1">
    <source>
        <dbReference type="ARBA" id="ARBA00009986"/>
    </source>
</evidence>
<sequence>MPPTVQISLPNGQAYAQPTGLFINNEFVDASGDEFTVINPATEQCIIKLHGASSQDIGKAVHSADTAFEGPWADLAAGERGALLYKIAALIDRDRDLLAAIDAYDNDKPFTAAQGDIEEAYQVFRYYAGAADKISGRTIETSNAKLAYVLQEPLGVCGQIIPWNFPFMMLAWKFGPALACGNTVILKPAEQTPLSALYFGNLLLESGLPAGAVNLVPGLGPVAGKAIAGHTGIAKVAFTGSTSTGRAIMKSAATNLKNITLECGGKSPLIVFDDADLEQAAKWAHLGTLITGFLISTVIIFP</sequence>
<feature type="active site" evidence="4">
    <location>
        <position position="262"/>
    </location>
</feature>
<dbReference type="OrthoDB" id="310895at2759"/>
<gene>
    <name evidence="7" type="ORF">B0T10DRAFT_415868</name>
</gene>
<comment type="catalytic activity">
    <reaction evidence="3">
        <text>an aldehyde + NAD(+) + H2O = a carboxylate + NADH + 2 H(+)</text>
        <dbReference type="Rhea" id="RHEA:16185"/>
        <dbReference type="ChEBI" id="CHEBI:15377"/>
        <dbReference type="ChEBI" id="CHEBI:15378"/>
        <dbReference type="ChEBI" id="CHEBI:17478"/>
        <dbReference type="ChEBI" id="CHEBI:29067"/>
        <dbReference type="ChEBI" id="CHEBI:57540"/>
        <dbReference type="ChEBI" id="CHEBI:57945"/>
        <dbReference type="EC" id="1.2.1.3"/>
    </reaction>
</comment>
<name>A0A9P8VS70_9HYPO</name>
<dbReference type="InterPro" id="IPR029510">
    <property type="entry name" value="Ald_DH_CS_GLU"/>
</dbReference>
<evidence type="ECO:0000256" key="5">
    <source>
        <dbReference type="RuleBase" id="RU003345"/>
    </source>
</evidence>
<organism evidence="7 8">
    <name type="scientific">Thelonectria olida</name>
    <dbReference type="NCBI Taxonomy" id="1576542"/>
    <lineage>
        <taxon>Eukaryota</taxon>
        <taxon>Fungi</taxon>
        <taxon>Dikarya</taxon>
        <taxon>Ascomycota</taxon>
        <taxon>Pezizomycotina</taxon>
        <taxon>Sordariomycetes</taxon>
        <taxon>Hypocreomycetidae</taxon>
        <taxon>Hypocreales</taxon>
        <taxon>Nectriaceae</taxon>
        <taxon>Thelonectria</taxon>
    </lineage>
</organism>
<comment type="similarity">
    <text evidence="1 5">Belongs to the aldehyde dehydrogenase family.</text>
</comment>
<dbReference type="EMBL" id="JAGPYM010000042">
    <property type="protein sequence ID" value="KAH6874063.1"/>
    <property type="molecule type" value="Genomic_DNA"/>
</dbReference>
<evidence type="ECO:0000313" key="8">
    <source>
        <dbReference type="Proteomes" id="UP000777438"/>
    </source>
</evidence>
<dbReference type="SUPFAM" id="SSF53720">
    <property type="entry name" value="ALDH-like"/>
    <property type="match status" value="1"/>
</dbReference>
<evidence type="ECO:0000256" key="4">
    <source>
        <dbReference type="PROSITE-ProRule" id="PRU10007"/>
    </source>
</evidence>
<keyword evidence="5" id="KW-0560">Oxidoreductase</keyword>
<evidence type="ECO:0000256" key="3">
    <source>
        <dbReference type="ARBA" id="ARBA00049194"/>
    </source>
</evidence>
<evidence type="ECO:0000313" key="7">
    <source>
        <dbReference type="EMBL" id="KAH6874063.1"/>
    </source>
</evidence>